<dbReference type="PRINTS" id="PR00178">
    <property type="entry name" value="FATTYACIDBP"/>
</dbReference>
<comment type="caution">
    <text evidence="3">The sequence shown here is derived from an EMBL/GenBank/DDBJ whole genome shotgun (WGS) entry which is preliminary data.</text>
</comment>
<evidence type="ECO:0000313" key="3">
    <source>
        <dbReference type="EMBL" id="KAK8391684.1"/>
    </source>
</evidence>
<dbReference type="Gene3D" id="2.40.128.20">
    <property type="match status" value="1"/>
</dbReference>
<dbReference type="InterPro" id="IPR031259">
    <property type="entry name" value="ILBP"/>
</dbReference>
<keyword evidence="4" id="KW-1185">Reference proteome</keyword>
<proteinExistence type="inferred from homology"/>
<protein>
    <submittedName>
        <fullName evidence="3">Uncharacterized protein</fullName>
    </submittedName>
</protein>
<dbReference type="CDD" id="cd00742">
    <property type="entry name" value="FABP"/>
    <property type="match status" value="1"/>
</dbReference>
<keyword evidence="2" id="KW-0446">Lipid-binding</keyword>
<dbReference type="InterPro" id="IPR012674">
    <property type="entry name" value="Calycin"/>
</dbReference>
<reference evidence="3 4" key="1">
    <citation type="submission" date="2023-03" db="EMBL/GenBank/DDBJ databases">
        <title>High-quality genome of Scylla paramamosain provides insights in environmental adaptation.</title>
        <authorList>
            <person name="Zhang L."/>
        </authorList>
    </citation>
    <scope>NUCLEOTIDE SEQUENCE [LARGE SCALE GENOMIC DNA]</scope>
    <source>
        <strain evidence="3">LZ_2023a</strain>
        <tissue evidence="3">Muscle</tissue>
    </source>
</reference>
<gene>
    <name evidence="3" type="ORF">O3P69_017304</name>
</gene>
<name>A0AAW0TV85_SCYPA</name>
<accession>A0AAW0TV85</accession>
<dbReference type="PANTHER" id="PTHR11955">
    <property type="entry name" value="FATTY ACID BINDING PROTEIN"/>
    <property type="match status" value="1"/>
</dbReference>
<evidence type="ECO:0000256" key="2">
    <source>
        <dbReference type="ARBA" id="ARBA00023121"/>
    </source>
</evidence>
<dbReference type="EMBL" id="JARAKH010000024">
    <property type="protein sequence ID" value="KAK8391684.1"/>
    <property type="molecule type" value="Genomic_DNA"/>
</dbReference>
<comment type="similarity">
    <text evidence="1">Belongs to the calycin superfamily. Fatty-acid binding protein (FABP) family.</text>
</comment>
<dbReference type="InterPro" id="IPR000463">
    <property type="entry name" value="Fatty_acid-bd"/>
</dbReference>
<evidence type="ECO:0000256" key="1">
    <source>
        <dbReference type="ARBA" id="ARBA00008390"/>
    </source>
</evidence>
<organism evidence="3 4">
    <name type="scientific">Scylla paramamosain</name>
    <name type="common">Mud crab</name>
    <dbReference type="NCBI Taxonomy" id="85552"/>
    <lineage>
        <taxon>Eukaryota</taxon>
        <taxon>Metazoa</taxon>
        <taxon>Ecdysozoa</taxon>
        <taxon>Arthropoda</taxon>
        <taxon>Crustacea</taxon>
        <taxon>Multicrustacea</taxon>
        <taxon>Malacostraca</taxon>
        <taxon>Eumalacostraca</taxon>
        <taxon>Eucarida</taxon>
        <taxon>Decapoda</taxon>
        <taxon>Pleocyemata</taxon>
        <taxon>Brachyura</taxon>
        <taxon>Eubrachyura</taxon>
        <taxon>Portunoidea</taxon>
        <taxon>Portunidae</taxon>
        <taxon>Portuninae</taxon>
        <taxon>Scylla</taxon>
    </lineage>
</organism>
<dbReference type="GO" id="GO:0008289">
    <property type="term" value="F:lipid binding"/>
    <property type="evidence" value="ECO:0007669"/>
    <property type="project" value="UniProtKB-KW"/>
</dbReference>
<evidence type="ECO:0000313" key="4">
    <source>
        <dbReference type="Proteomes" id="UP001487740"/>
    </source>
</evidence>
<dbReference type="Proteomes" id="UP001487740">
    <property type="component" value="Unassembled WGS sequence"/>
</dbReference>
<dbReference type="SUPFAM" id="SSF50814">
    <property type="entry name" value="Lipocalins"/>
    <property type="match status" value="1"/>
</dbReference>
<dbReference type="AlphaFoldDB" id="A0AAW0TV85"/>
<sequence length="183" mass="21055">MYADPSLSYNPTRNSLGLITFLWPKLSVLTRLLMSSTDMALFEGKYQHEKSKNYEEFLKAIGVPLVPRKVVVNSSPVVEVTRCKGETSGDKEETCEEQWSIRMSTLLRDIEYRFVPGQPMQTESMGGQAKNVFTIENNRIIQRQDAPTYSTEVVREFTDDGLTMTMKHVESGIECHRYFKRIK</sequence>